<organism evidence="7 8">
    <name type="scientific">Arenimonas maotaiensis</name>
    <dbReference type="NCBI Taxonomy" id="1446479"/>
    <lineage>
        <taxon>Bacteria</taxon>
        <taxon>Pseudomonadati</taxon>
        <taxon>Pseudomonadota</taxon>
        <taxon>Gammaproteobacteria</taxon>
        <taxon>Lysobacterales</taxon>
        <taxon>Lysobacteraceae</taxon>
        <taxon>Arenimonas</taxon>
    </lineage>
</organism>
<dbReference type="RefSeq" id="WP_188450018.1">
    <property type="nucleotide sequence ID" value="NZ_BMFO01000004.1"/>
</dbReference>
<gene>
    <name evidence="7" type="ORF">GCM10010960_17450</name>
</gene>
<evidence type="ECO:0000256" key="4">
    <source>
        <dbReference type="ARBA" id="ARBA00023163"/>
    </source>
</evidence>
<dbReference type="EMBL" id="BMFO01000004">
    <property type="protein sequence ID" value="GGF96292.1"/>
    <property type="molecule type" value="Genomic_DNA"/>
</dbReference>
<feature type="domain" description="HTH tetR-type" evidence="6">
    <location>
        <begin position="16"/>
        <end position="76"/>
    </location>
</feature>
<evidence type="ECO:0000256" key="5">
    <source>
        <dbReference type="PROSITE-ProRule" id="PRU00335"/>
    </source>
</evidence>
<accession>A0A917CRK3</accession>
<dbReference type="Pfam" id="PF13977">
    <property type="entry name" value="TetR_C_6"/>
    <property type="match status" value="1"/>
</dbReference>
<dbReference type="Proteomes" id="UP000632858">
    <property type="component" value="Unassembled WGS sequence"/>
</dbReference>
<evidence type="ECO:0000313" key="7">
    <source>
        <dbReference type="EMBL" id="GGF96292.1"/>
    </source>
</evidence>
<keyword evidence="4" id="KW-0804">Transcription</keyword>
<evidence type="ECO:0000256" key="2">
    <source>
        <dbReference type="ARBA" id="ARBA00023015"/>
    </source>
</evidence>
<dbReference type="PROSITE" id="PS50977">
    <property type="entry name" value="HTH_TETR_2"/>
    <property type="match status" value="1"/>
</dbReference>
<evidence type="ECO:0000256" key="1">
    <source>
        <dbReference type="ARBA" id="ARBA00022491"/>
    </source>
</evidence>
<dbReference type="InterPro" id="IPR009057">
    <property type="entry name" value="Homeodomain-like_sf"/>
</dbReference>
<reference evidence="7" key="2">
    <citation type="submission" date="2020-09" db="EMBL/GenBank/DDBJ databases">
        <authorList>
            <person name="Sun Q."/>
            <person name="Zhou Y."/>
        </authorList>
    </citation>
    <scope>NUCLEOTIDE SEQUENCE</scope>
    <source>
        <strain evidence="7">CGMCC 1.12726</strain>
    </source>
</reference>
<keyword evidence="1" id="KW-0678">Repressor</keyword>
<dbReference type="PANTHER" id="PTHR30055">
    <property type="entry name" value="HTH-TYPE TRANSCRIPTIONAL REGULATOR RUTR"/>
    <property type="match status" value="1"/>
</dbReference>
<dbReference type="GO" id="GO:0003700">
    <property type="term" value="F:DNA-binding transcription factor activity"/>
    <property type="evidence" value="ECO:0007669"/>
    <property type="project" value="TreeGrafter"/>
</dbReference>
<dbReference type="PRINTS" id="PR00455">
    <property type="entry name" value="HTHTETR"/>
</dbReference>
<evidence type="ECO:0000256" key="3">
    <source>
        <dbReference type="ARBA" id="ARBA00023125"/>
    </source>
</evidence>
<dbReference type="InterPro" id="IPR036271">
    <property type="entry name" value="Tet_transcr_reg_TetR-rel_C_sf"/>
</dbReference>
<keyword evidence="3 5" id="KW-0238">DNA-binding</keyword>
<proteinExistence type="predicted"/>
<name>A0A917CRK3_9GAMM</name>
<reference evidence="7" key="1">
    <citation type="journal article" date="2014" name="Int. J. Syst. Evol. Microbiol.">
        <title>Complete genome sequence of Corynebacterium casei LMG S-19264T (=DSM 44701T), isolated from a smear-ripened cheese.</title>
        <authorList>
            <consortium name="US DOE Joint Genome Institute (JGI-PGF)"/>
            <person name="Walter F."/>
            <person name="Albersmeier A."/>
            <person name="Kalinowski J."/>
            <person name="Ruckert C."/>
        </authorList>
    </citation>
    <scope>NUCLEOTIDE SEQUENCE</scope>
    <source>
        <strain evidence="7">CGMCC 1.12726</strain>
    </source>
</reference>
<dbReference type="InterPro" id="IPR050109">
    <property type="entry name" value="HTH-type_TetR-like_transc_reg"/>
</dbReference>
<dbReference type="InterPro" id="IPR039538">
    <property type="entry name" value="BetI_C"/>
</dbReference>
<dbReference type="SUPFAM" id="SSF46689">
    <property type="entry name" value="Homeodomain-like"/>
    <property type="match status" value="1"/>
</dbReference>
<comment type="caution">
    <text evidence="7">The sequence shown here is derived from an EMBL/GenBank/DDBJ whole genome shotgun (WGS) entry which is preliminary data.</text>
</comment>
<feature type="DNA-binding region" description="H-T-H motif" evidence="5">
    <location>
        <begin position="39"/>
        <end position="58"/>
    </location>
</feature>
<dbReference type="PANTHER" id="PTHR30055:SF226">
    <property type="entry name" value="HTH-TYPE TRANSCRIPTIONAL REGULATOR PKSA"/>
    <property type="match status" value="1"/>
</dbReference>
<evidence type="ECO:0000313" key="8">
    <source>
        <dbReference type="Proteomes" id="UP000632858"/>
    </source>
</evidence>
<dbReference type="Pfam" id="PF00440">
    <property type="entry name" value="TetR_N"/>
    <property type="match status" value="1"/>
</dbReference>
<dbReference type="InterPro" id="IPR001647">
    <property type="entry name" value="HTH_TetR"/>
</dbReference>
<protein>
    <recommendedName>
        <fullName evidence="6">HTH tetR-type domain-containing protein</fullName>
    </recommendedName>
</protein>
<sequence>MSAERAKSDKALARTEAQRERILSAAQRCFIEQGFHAAGMARIAEAAGMSPGLIYRYFDNKAAIIRAIIARQLERLNQDISLHRPIDLAAEMTAKFVGGHGCDRNDLSPALLLELSAEATRDPEIHAVVRHFDQNLRDALVQWLMRGKHAGGHGLPEARAREAALLLQLLFEGMKVRQTRDPTLDPALLEASLRRFLPFVLAGGAPAPAG</sequence>
<dbReference type="GO" id="GO:0000976">
    <property type="term" value="F:transcription cis-regulatory region binding"/>
    <property type="evidence" value="ECO:0007669"/>
    <property type="project" value="TreeGrafter"/>
</dbReference>
<keyword evidence="2" id="KW-0805">Transcription regulation</keyword>
<keyword evidence="8" id="KW-1185">Reference proteome</keyword>
<dbReference type="Gene3D" id="1.10.357.10">
    <property type="entry name" value="Tetracycline Repressor, domain 2"/>
    <property type="match status" value="1"/>
</dbReference>
<dbReference type="AlphaFoldDB" id="A0A917CRK3"/>
<evidence type="ECO:0000259" key="6">
    <source>
        <dbReference type="PROSITE" id="PS50977"/>
    </source>
</evidence>
<dbReference type="SUPFAM" id="SSF48498">
    <property type="entry name" value="Tetracyclin repressor-like, C-terminal domain"/>
    <property type="match status" value="1"/>
</dbReference>